<dbReference type="NCBIfam" id="TIGR01777">
    <property type="entry name" value="yfcH"/>
    <property type="match status" value="1"/>
</dbReference>
<accession>A0AAC9N0J9</accession>
<protein>
    <submittedName>
        <fullName evidence="4">TIGR01777 family protein</fullName>
    </submittedName>
</protein>
<dbReference type="RefSeq" id="WP_069851657.1">
    <property type="nucleotide sequence ID" value="NZ_CP014859.1"/>
</dbReference>
<dbReference type="Pfam" id="PF01370">
    <property type="entry name" value="Epimerase"/>
    <property type="match status" value="1"/>
</dbReference>
<name>A0AAC9N0J9_9PSEU</name>
<evidence type="ECO:0000256" key="1">
    <source>
        <dbReference type="ARBA" id="ARBA00009353"/>
    </source>
</evidence>
<keyword evidence="5" id="KW-1185">Reference proteome</keyword>
<dbReference type="InterPro" id="IPR001509">
    <property type="entry name" value="Epimerase_deHydtase"/>
</dbReference>
<dbReference type="KEGG" id="ahm:TL08_21875"/>
<proteinExistence type="inferred from homology"/>
<dbReference type="InterPro" id="IPR013549">
    <property type="entry name" value="DUF1731"/>
</dbReference>
<evidence type="ECO:0000259" key="3">
    <source>
        <dbReference type="Pfam" id="PF08338"/>
    </source>
</evidence>
<evidence type="ECO:0000313" key="4">
    <source>
        <dbReference type="EMBL" id="AOS65162.1"/>
    </source>
</evidence>
<dbReference type="PROSITE" id="PS51257">
    <property type="entry name" value="PROKAR_LIPOPROTEIN"/>
    <property type="match status" value="1"/>
</dbReference>
<dbReference type="Gene3D" id="3.40.50.720">
    <property type="entry name" value="NAD(P)-binding Rossmann-like Domain"/>
    <property type="match status" value="1"/>
</dbReference>
<dbReference type="PANTHER" id="PTHR11092">
    <property type="entry name" value="SUGAR NUCLEOTIDE EPIMERASE RELATED"/>
    <property type="match status" value="1"/>
</dbReference>
<feature type="domain" description="NAD-dependent epimerase/dehydratase" evidence="2">
    <location>
        <begin position="3"/>
        <end position="124"/>
    </location>
</feature>
<gene>
    <name evidence="4" type="ORF">TL08_21875</name>
</gene>
<dbReference type="CDD" id="cd05242">
    <property type="entry name" value="SDR_a8"/>
    <property type="match status" value="1"/>
</dbReference>
<comment type="similarity">
    <text evidence="1">Belongs to the NAD(P)-dependent epimerase/dehydratase family. SDR39U1 subfamily.</text>
</comment>
<feature type="domain" description="DUF1731" evidence="3">
    <location>
        <begin position="246"/>
        <end position="290"/>
    </location>
</feature>
<dbReference type="AlphaFoldDB" id="A0AAC9N0J9"/>
<evidence type="ECO:0000313" key="5">
    <source>
        <dbReference type="Proteomes" id="UP000095210"/>
    </source>
</evidence>
<dbReference type="InterPro" id="IPR036291">
    <property type="entry name" value="NAD(P)-bd_dom_sf"/>
</dbReference>
<dbReference type="PANTHER" id="PTHR11092:SF0">
    <property type="entry name" value="EPIMERASE FAMILY PROTEIN SDR39U1"/>
    <property type="match status" value="1"/>
</dbReference>
<reference evidence="5" key="1">
    <citation type="submission" date="2016-03" db="EMBL/GenBank/DDBJ databases">
        <title>Complete genome sequence of the type strain Actinoalloteichus hymeniacidonis DSM 45092.</title>
        <authorList>
            <person name="Schaffert L."/>
            <person name="Albersmeier A."/>
            <person name="Winkler A."/>
            <person name="Kalinowski J."/>
            <person name="Zotchev S."/>
            <person name="Ruckert C."/>
        </authorList>
    </citation>
    <scope>NUCLEOTIDE SEQUENCE [LARGE SCALE GENOMIC DNA]</scope>
    <source>
        <strain evidence="5">HPA177(T) (DSM 45092(T))</strain>
    </source>
</reference>
<dbReference type="InterPro" id="IPR010099">
    <property type="entry name" value="SDR39U1"/>
</dbReference>
<organism evidence="4 5">
    <name type="scientific">Actinoalloteichus hymeniacidonis</name>
    <dbReference type="NCBI Taxonomy" id="340345"/>
    <lineage>
        <taxon>Bacteria</taxon>
        <taxon>Bacillati</taxon>
        <taxon>Actinomycetota</taxon>
        <taxon>Actinomycetes</taxon>
        <taxon>Pseudonocardiales</taxon>
        <taxon>Pseudonocardiaceae</taxon>
        <taxon>Actinoalloteichus</taxon>
    </lineage>
</organism>
<sequence>MRIVIAGSSGLIGTACVSLLRRRGHEVVRLVRRRAAAPDEWEWDPPSAVIAPGALDGCDAVVNLCGVGILDRRWTDGRKQIIRDSRVVPSEVLANAVAEAGIPVLINGSAVGYYGDTGDRAVDESAPAGEGFIADLCTDWEDAASGATAAGGRLVLARSGIVLARSGGLLGRLRPLFGAFLGGRLGSGRQYMSWISLEDHVAALCFLIEHESISGPVNLTAPAPVTNEEFTKAMSTAIGRPAPWAVPGIALRTVLGESAQEMILTGQRVVPRELTRHGFEFAYPTVESSLLATAGG</sequence>
<dbReference type="SUPFAM" id="SSF51735">
    <property type="entry name" value="NAD(P)-binding Rossmann-fold domains"/>
    <property type="match status" value="1"/>
</dbReference>
<dbReference type="Pfam" id="PF08338">
    <property type="entry name" value="DUF1731"/>
    <property type="match status" value="1"/>
</dbReference>
<dbReference type="EMBL" id="CP014859">
    <property type="protein sequence ID" value="AOS65162.1"/>
    <property type="molecule type" value="Genomic_DNA"/>
</dbReference>
<dbReference type="Proteomes" id="UP000095210">
    <property type="component" value="Chromosome"/>
</dbReference>
<evidence type="ECO:0000259" key="2">
    <source>
        <dbReference type="Pfam" id="PF01370"/>
    </source>
</evidence>